<protein>
    <submittedName>
        <fullName evidence="5">Transcriptional regulator, LacI family</fullName>
    </submittedName>
</protein>
<proteinExistence type="predicted"/>
<dbReference type="OrthoDB" id="7170131at2"/>
<evidence type="ECO:0000313" key="5">
    <source>
        <dbReference type="EMBL" id="SHI61697.1"/>
    </source>
</evidence>
<organism evidence="5 6">
    <name type="scientific">Shimia gijangensis</name>
    <dbReference type="NCBI Taxonomy" id="1470563"/>
    <lineage>
        <taxon>Bacteria</taxon>
        <taxon>Pseudomonadati</taxon>
        <taxon>Pseudomonadota</taxon>
        <taxon>Alphaproteobacteria</taxon>
        <taxon>Rhodobacterales</taxon>
        <taxon>Roseobacteraceae</taxon>
    </lineage>
</organism>
<dbReference type="SUPFAM" id="SSF47413">
    <property type="entry name" value="lambda repressor-like DNA-binding domains"/>
    <property type="match status" value="1"/>
</dbReference>
<dbReference type="CDD" id="cd01575">
    <property type="entry name" value="PBP1_GntR"/>
    <property type="match status" value="1"/>
</dbReference>
<accession>A0A1M6CL12</accession>
<dbReference type="SUPFAM" id="SSF53822">
    <property type="entry name" value="Periplasmic binding protein-like I"/>
    <property type="match status" value="1"/>
</dbReference>
<dbReference type="Proteomes" id="UP000183982">
    <property type="component" value="Unassembled WGS sequence"/>
</dbReference>
<dbReference type="InterPro" id="IPR010982">
    <property type="entry name" value="Lambda_DNA-bd_dom_sf"/>
</dbReference>
<keyword evidence="2" id="KW-0238">DNA-binding</keyword>
<dbReference type="CDD" id="cd01392">
    <property type="entry name" value="HTH_LacI"/>
    <property type="match status" value="1"/>
</dbReference>
<dbReference type="InterPro" id="IPR028082">
    <property type="entry name" value="Peripla_BP_I"/>
</dbReference>
<keyword evidence="3" id="KW-0804">Transcription</keyword>
<sequence length="334" mass="35677">MTKPLVLKDIARLAGVSEMTASRALRDAPDVAKATRAKIQKIATELGYVPNRIAGSLASQSVRLVGVVVPSLSSFVFPEVLSGITKGLSSGPLKPVIGVTGYDLNEEEEVIREMLSWRPSGVIVAGLEHTDAARAMLAAAACPVVEIMDVDGDPVAHCVGISHFSAGRGMAATILGKGYRKIGFIGTKMEQDYRANKRLTGFQDYLQANGLEVADLERYSGQSSIETGRELTETMLARTPDIECIYYSSDLMAVGGMMHCLSNGLSVPGDIALCGFNNLELLRGLPIELATTDAHRFEIGLKASEIILANQQSDETRPDTVVELHPVVSFGASL</sequence>
<name>A0A1M6CL12_9RHOB</name>
<dbReference type="RefSeq" id="WP_073249222.1">
    <property type="nucleotide sequence ID" value="NZ_FQZQ01000002.1"/>
</dbReference>
<dbReference type="EMBL" id="FQZQ01000002">
    <property type="protein sequence ID" value="SHI61697.1"/>
    <property type="molecule type" value="Genomic_DNA"/>
</dbReference>
<dbReference type="Gene3D" id="3.40.50.2300">
    <property type="match status" value="2"/>
</dbReference>
<evidence type="ECO:0000256" key="2">
    <source>
        <dbReference type="ARBA" id="ARBA00023125"/>
    </source>
</evidence>
<dbReference type="PROSITE" id="PS50932">
    <property type="entry name" value="HTH_LACI_2"/>
    <property type="match status" value="1"/>
</dbReference>
<dbReference type="AlphaFoldDB" id="A0A1M6CL12"/>
<dbReference type="Gene3D" id="1.10.260.40">
    <property type="entry name" value="lambda repressor-like DNA-binding domains"/>
    <property type="match status" value="1"/>
</dbReference>
<dbReference type="GO" id="GO:0000976">
    <property type="term" value="F:transcription cis-regulatory region binding"/>
    <property type="evidence" value="ECO:0007669"/>
    <property type="project" value="TreeGrafter"/>
</dbReference>
<reference evidence="6" key="1">
    <citation type="submission" date="2016-11" db="EMBL/GenBank/DDBJ databases">
        <authorList>
            <person name="Varghese N."/>
            <person name="Submissions S."/>
        </authorList>
    </citation>
    <scope>NUCLEOTIDE SEQUENCE [LARGE SCALE GENOMIC DNA]</scope>
    <source>
        <strain evidence="6">DSM 100564</strain>
    </source>
</reference>
<dbReference type="InterPro" id="IPR001761">
    <property type="entry name" value="Peripla_BP/Lac1_sug-bd_dom"/>
</dbReference>
<keyword evidence="6" id="KW-1185">Reference proteome</keyword>
<evidence type="ECO:0000256" key="3">
    <source>
        <dbReference type="ARBA" id="ARBA00023163"/>
    </source>
</evidence>
<dbReference type="Pfam" id="PF00532">
    <property type="entry name" value="Peripla_BP_1"/>
    <property type="match status" value="1"/>
</dbReference>
<gene>
    <name evidence="5" type="ORF">SAMN05444000_10291</name>
</gene>
<evidence type="ECO:0000259" key="4">
    <source>
        <dbReference type="PROSITE" id="PS50932"/>
    </source>
</evidence>
<dbReference type="STRING" id="1470563.SAMN05444000_10291"/>
<keyword evidence="1" id="KW-0805">Transcription regulation</keyword>
<feature type="domain" description="HTH lacI-type" evidence="4">
    <location>
        <begin position="7"/>
        <end position="59"/>
    </location>
</feature>
<dbReference type="InterPro" id="IPR000843">
    <property type="entry name" value="HTH_LacI"/>
</dbReference>
<dbReference type="PANTHER" id="PTHR30146">
    <property type="entry name" value="LACI-RELATED TRANSCRIPTIONAL REPRESSOR"/>
    <property type="match status" value="1"/>
</dbReference>
<dbReference type="PROSITE" id="PS00356">
    <property type="entry name" value="HTH_LACI_1"/>
    <property type="match status" value="1"/>
</dbReference>
<dbReference type="SMART" id="SM00354">
    <property type="entry name" value="HTH_LACI"/>
    <property type="match status" value="1"/>
</dbReference>
<evidence type="ECO:0000313" key="6">
    <source>
        <dbReference type="Proteomes" id="UP000183982"/>
    </source>
</evidence>
<dbReference type="PANTHER" id="PTHR30146:SF33">
    <property type="entry name" value="TRANSCRIPTIONAL REGULATOR"/>
    <property type="match status" value="1"/>
</dbReference>
<dbReference type="Pfam" id="PF00356">
    <property type="entry name" value="LacI"/>
    <property type="match status" value="1"/>
</dbReference>
<evidence type="ECO:0000256" key="1">
    <source>
        <dbReference type="ARBA" id="ARBA00023015"/>
    </source>
</evidence>
<dbReference type="GO" id="GO:0003700">
    <property type="term" value="F:DNA-binding transcription factor activity"/>
    <property type="evidence" value="ECO:0007669"/>
    <property type="project" value="TreeGrafter"/>
</dbReference>